<feature type="compositionally biased region" description="Basic and acidic residues" evidence="1">
    <location>
        <begin position="11"/>
        <end position="26"/>
    </location>
</feature>
<name>W2J1V6_PHYNI</name>
<gene>
    <name evidence="2" type="ORF">L916_08933</name>
</gene>
<dbReference type="AlphaFoldDB" id="W2J1V6"/>
<dbReference type="EMBL" id="KI673024">
    <property type="protein sequence ID" value="ETL39762.1"/>
    <property type="molecule type" value="Genomic_DNA"/>
</dbReference>
<evidence type="ECO:0000256" key="1">
    <source>
        <dbReference type="SAM" id="MobiDB-lite"/>
    </source>
</evidence>
<proteinExistence type="predicted"/>
<reference evidence="2 3" key="1">
    <citation type="submission" date="2013-11" db="EMBL/GenBank/DDBJ databases">
        <title>The Genome Sequence of Phytophthora parasitica CJ05E6.</title>
        <authorList>
            <consortium name="The Broad Institute Genomics Platform"/>
            <person name="Russ C."/>
            <person name="Tyler B."/>
            <person name="Panabieres F."/>
            <person name="Shan W."/>
            <person name="Tripathy S."/>
            <person name="Grunwald N."/>
            <person name="Machado M."/>
            <person name="Johnson C.S."/>
            <person name="Arredondo F."/>
            <person name="Hong C."/>
            <person name="Coffey M."/>
            <person name="Young S.K."/>
            <person name="Zeng Q."/>
            <person name="Gargeya S."/>
            <person name="Fitzgerald M."/>
            <person name="Abouelleil A."/>
            <person name="Alvarado L."/>
            <person name="Chapman S.B."/>
            <person name="Gainer-Dewar J."/>
            <person name="Goldberg J."/>
            <person name="Griggs A."/>
            <person name="Gujja S."/>
            <person name="Hansen M."/>
            <person name="Howarth C."/>
            <person name="Imamovic A."/>
            <person name="Ireland A."/>
            <person name="Larimer J."/>
            <person name="McCowan C."/>
            <person name="Murphy C."/>
            <person name="Pearson M."/>
            <person name="Poon T.W."/>
            <person name="Priest M."/>
            <person name="Roberts A."/>
            <person name="Saif S."/>
            <person name="Shea T."/>
            <person name="Sykes S."/>
            <person name="Wortman J."/>
            <person name="Nusbaum C."/>
            <person name="Birren B."/>
        </authorList>
    </citation>
    <scope>NUCLEOTIDE SEQUENCE [LARGE SCALE GENOMIC DNA]</scope>
    <source>
        <strain evidence="2 3">CJ05E6</strain>
    </source>
</reference>
<dbReference type="Proteomes" id="UP000053864">
    <property type="component" value="Unassembled WGS sequence"/>
</dbReference>
<evidence type="ECO:0000313" key="3">
    <source>
        <dbReference type="Proteomes" id="UP000053864"/>
    </source>
</evidence>
<organism evidence="2 3">
    <name type="scientific">Phytophthora nicotianae</name>
    <name type="common">Potato buckeye rot agent</name>
    <name type="synonym">Phytophthora parasitica</name>
    <dbReference type="NCBI Taxonomy" id="4792"/>
    <lineage>
        <taxon>Eukaryota</taxon>
        <taxon>Sar</taxon>
        <taxon>Stramenopiles</taxon>
        <taxon>Oomycota</taxon>
        <taxon>Peronosporomycetes</taxon>
        <taxon>Peronosporales</taxon>
        <taxon>Peronosporaceae</taxon>
        <taxon>Phytophthora</taxon>
    </lineage>
</organism>
<evidence type="ECO:0000313" key="2">
    <source>
        <dbReference type="EMBL" id="ETL39762.1"/>
    </source>
</evidence>
<evidence type="ECO:0008006" key="4">
    <source>
        <dbReference type="Google" id="ProtNLM"/>
    </source>
</evidence>
<accession>W2J1V6</accession>
<feature type="region of interest" description="Disordered" evidence="1">
    <location>
        <begin position="1"/>
        <end position="26"/>
    </location>
</feature>
<sequence>MKVRKSPGPLHAEEPTERERHRLNEQRRRKKRINLEVKLKNDFCQLQREIKILECKRCAVLLRTRATDIVWEVAAEYFRLFHHGLHSNGHDTVAALTPCVQLDFVPETMSSDVVHNSGRGAEAMMKSWHSFLNWFEKTSRSSLNA</sequence>
<protein>
    <recommendedName>
        <fullName evidence="4">BZIP domain-containing protein</fullName>
    </recommendedName>
</protein>